<keyword evidence="1" id="KW-0677">Repeat</keyword>
<feature type="domain" description="Nephrocystin 3-like N-terminal" evidence="6">
    <location>
        <begin position="46"/>
        <end position="200"/>
    </location>
</feature>
<feature type="domain" description="GPI inositol-deacylase winged helix" evidence="5">
    <location>
        <begin position="306"/>
        <end position="389"/>
    </location>
</feature>
<dbReference type="InterPro" id="IPR027417">
    <property type="entry name" value="P-loop_NTPase"/>
</dbReference>
<dbReference type="Gene3D" id="3.40.50.300">
    <property type="entry name" value="P-loop containing nucleotide triphosphate hydrolases"/>
    <property type="match status" value="1"/>
</dbReference>
<dbReference type="PROSITE" id="PS50297">
    <property type="entry name" value="ANK_REP_REGION"/>
    <property type="match status" value="7"/>
</dbReference>
<feature type="repeat" description="ANK" evidence="3">
    <location>
        <begin position="564"/>
        <end position="590"/>
    </location>
</feature>
<reference evidence="7" key="2">
    <citation type="submission" date="2023-06" db="EMBL/GenBank/DDBJ databases">
        <authorList>
            <consortium name="Lawrence Berkeley National Laboratory"/>
            <person name="Haridas S."/>
            <person name="Hensen N."/>
            <person name="Bonometti L."/>
            <person name="Westerberg I."/>
            <person name="Brannstrom I.O."/>
            <person name="Guillou S."/>
            <person name="Cros-Aarteil S."/>
            <person name="Calhoun S."/>
            <person name="Kuo A."/>
            <person name="Mondo S."/>
            <person name="Pangilinan J."/>
            <person name="Riley R."/>
            <person name="Labutti K."/>
            <person name="Andreopoulos B."/>
            <person name="Lipzen A."/>
            <person name="Chen C."/>
            <person name="Yanf M."/>
            <person name="Daum C."/>
            <person name="Ng V."/>
            <person name="Clum A."/>
            <person name="Steindorff A."/>
            <person name="Ohm R."/>
            <person name="Martin F."/>
            <person name="Silar P."/>
            <person name="Natvig D."/>
            <person name="Lalanne C."/>
            <person name="Gautier V."/>
            <person name="Ament-Velasquez S.L."/>
            <person name="Kruys A."/>
            <person name="Hutchinson M.I."/>
            <person name="Powell A.J."/>
            <person name="Barry K."/>
            <person name="Miller A.N."/>
            <person name="Grigoriev I.V."/>
            <person name="Debuchy R."/>
            <person name="Gladieux P."/>
            <person name="Thoren M.H."/>
            <person name="Johannesson H."/>
        </authorList>
    </citation>
    <scope>NUCLEOTIDE SEQUENCE</scope>
    <source>
        <strain evidence="7">CBS 118394</strain>
    </source>
</reference>
<evidence type="ECO:0000259" key="6">
    <source>
        <dbReference type="Pfam" id="PF24883"/>
    </source>
</evidence>
<dbReference type="InterPro" id="IPR036770">
    <property type="entry name" value="Ankyrin_rpt-contain_sf"/>
</dbReference>
<evidence type="ECO:0000256" key="3">
    <source>
        <dbReference type="PROSITE-ProRule" id="PRU00023"/>
    </source>
</evidence>
<feature type="repeat" description="ANK" evidence="3">
    <location>
        <begin position="1335"/>
        <end position="1367"/>
    </location>
</feature>
<dbReference type="EMBL" id="JAUEDM010000006">
    <property type="protein sequence ID" value="KAK3315417.1"/>
    <property type="molecule type" value="Genomic_DNA"/>
</dbReference>
<feature type="compositionally biased region" description="Basic and acidic residues" evidence="4">
    <location>
        <begin position="651"/>
        <end position="666"/>
    </location>
</feature>
<dbReference type="Pfam" id="PF24883">
    <property type="entry name" value="NPHP3_N"/>
    <property type="match status" value="1"/>
</dbReference>
<dbReference type="Pfam" id="PF12796">
    <property type="entry name" value="Ank_2"/>
    <property type="match status" value="5"/>
</dbReference>
<evidence type="ECO:0000256" key="1">
    <source>
        <dbReference type="ARBA" id="ARBA00022737"/>
    </source>
</evidence>
<dbReference type="PROSITE" id="PS50088">
    <property type="entry name" value="ANK_REPEAT"/>
    <property type="match status" value="9"/>
</dbReference>
<dbReference type="InterPro" id="IPR002110">
    <property type="entry name" value="Ankyrin_rpt"/>
</dbReference>
<dbReference type="InterPro" id="IPR056884">
    <property type="entry name" value="NPHP3-like_N"/>
</dbReference>
<protein>
    <submittedName>
        <fullName evidence="7">Ankyrin repeat-containing domain protein</fullName>
    </submittedName>
</protein>
<feature type="repeat" description="ANK" evidence="3">
    <location>
        <begin position="1540"/>
        <end position="1572"/>
    </location>
</feature>
<keyword evidence="8" id="KW-1185">Reference proteome</keyword>
<dbReference type="Gene3D" id="1.25.40.20">
    <property type="entry name" value="Ankyrin repeat-containing domain"/>
    <property type="match status" value="6"/>
</dbReference>
<feature type="repeat" description="ANK" evidence="3">
    <location>
        <begin position="531"/>
        <end position="563"/>
    </location>
</feature>
<name>A0AAE0HZL8_9PEZI</name>
<evidence type="ECO:0000313" key="7">
    <source>
        <dbReference type="EMBL" id="KAK3315417.1"/>
    </source>
</evidence>
<evidence type="ECO:0000259" key="5">
    <source>
        <dbReference type="Pfam" id="PF22939"/>
    </source>
</evidence>
<feature type="repeat" description="ANK" evidence="3">
    <location>
        <begin position="498"/>
        <end position="530"/>
    </location>
</feature>
<feature type="repeat" description="ANK" evidence="3">
    <location>
        <begin position="835"/>
        <end position="867"/>
    </location>
</feature>
<organism evidence="7 8">
    <name type="scientific">Apodospora peruviana</name>
    <dbReference type="NCBI Taxonomy" id="516989"/>
    <lineage>
        <taxon>Eukaryota</taxon>
        <taxon>Fungi</taxon>
        <taxon>Dikarya</taxon>
        <taxon>Ascomycota</taxon>
        <taxon>Pezizomycotina</taxon>
        <taxon>Sordariomycetes</taxon>
        <taxon>Sordariomycetidae</taxon>
        <taxon>Sordariales</taxon>
        <taxon>Lasiosphaeriaceae</taxon>
        <taxon>Apodospora</taxon>
    </lineage>
</organism>
<dbReference type="Proteomes" id="UP001283341">
    <property type="component" value="Unassembled WGS sequence"/>
</dbReference>
<proteinExistence type="predicted"/>
<dbReference type="PRINTS" id="PR01415">
    <property type="entry name" value="ANKYRIN"/>
</dbReference>
<feature type="repeat" description="ANK" evidence="3">
    <location>
        <begin position="1491"/>
        <end position="1523"/>
    </location>
</feature>
<evidence type="ECO:0000313" key="8">
    <source>
        <dbReference type="Proteomes" id="UP001283341"/>
    </source>
</evidence>
<dbReference type="InterPro" id="IPR054471">
    <property type="entry name" value="GPIID_WHD"/>
</dbReference>
<dbReference type="SUPFAM" id="SSF48403">
    <property type="entry name" value="Ankyrin repeat"/>
    <property type="match status" value="2"/>
</dbReference>
<dbReference type="InterPro" id="IPR051165">
    <property type="entry name" value="Multifunctional_ANK_Repeat"/>
</dbReference>
<accession>A0AAE0HZL8</accession>
<reference evidence="7" key="1">
    <citation type="journal article" date="2023" name="Mol. Phylogenet. Evol.">
        <title>Genome-scale phylogeny and comparative genomics of the fungal order Sordariales.</title>
        <authorList>
            <person name="Hensen N."/>
            <person name="Bonometti L."/>
            <person name="Westerberg I."/>
            <person name="Brannstrom I.O."/>
            <person name="Guillou S."/>
            <person name="Cros-Aarteil S."/>
            <person name="Calhoun S."/>
            <person name="Haridas S."/>
            <person name="Kuo A."/>
            <person name="Mondo S."/>
            <person name="Pangilinan J."/>
            <person name="Riley R."/>
            <person name="LaButti K."/>
            <person name="Andreopoulos B."/>
            <person name="Lipzen A."/>
            <person name="Chen C."/>
            <person name="Yan M."/>
            <person name="Daum C."/>
            <person name="Ng V."/>
            <person name="Clum A."/>
            <person name="Steindorff A."/>
            <person name="Ohm R.A."/>
            <person name="Martin F."/>
            <person name="Silar P."/>
            <person name="Natvig D.O."/>
            <person name="Lalanne C."/>
            <person name="Gautier V."/>
            <person name="Ament-Velasquez S.L."/>
            <person name="Kruys A."/>
            <person name="Hutchinson M.I."/>
            <person name="Powell A.J."/>
            <person name="Barry K."/>
            <person name="Miller A.N."/>
            <person name="Grigoriev I.V."/>
            <person name="Debuchy R."/>
            <person name="Gladieux P."/>
            <person name="Hiltunen Thoren M."/>
            <person name="Johannesson H."/>
        </authorList>
    </citation>
    <scope>NUCLEOTIDE SEQUENCE</scope>
    <source>
        <strain evidence="7">CBS 118394</strain>
    </source>
</reference>
<gene>
    <name evidence="7" type="ORF">B0H66DRAFT_502283</name>
</gene>
<dbReference type="PANTHER" id="PTHR24123">
    <property type="entry name" value="ANKYRIN REPEAT-CONTAINING"/>
    <property type="match status" value="1"/>
</dbReference>
<feature type="repeat" description="ANK" evidence="3">
    <location>
        <begin position="799"/>
        <end position="831"/>
    </location>
</feature>
<feature type="repeat" description="ANK" evidence="3">
    <location>
        <begin position="953"/>
        <end position="985"/>
    </location>
</feature>
<dbReference type="SUPFAM" id="SSF52540">
    <property type="entry name" value="P-loop containing nucleoside triphosphate hydrolases"/>
    <property type="match status" value="1"/>
</dbReference>
<feature type="region of interest" description="Disordered" evidence="4">
    <location>
        <begin position="651"/>
        <end position="670"/>
    </location>
</feature>
<comment type="caution">
    <text evidence="7">The sequence shown here is derived from an EMBL/GenBank/DDBJ whole genome shotgun (WGS) entry which is preliminary data.</text>
</comment>
<dbReference type="Pfam" id="PF22939">
    <property type="entry name" value="WHD_GPIID"/>
    <property type="match status" value="1"/>
</dbReference>
<evidence type="ECO:0000256" key="2">
    <source>
        <dbReference type="ARBA" id="ARBA00023043"/>
    </source>
</evidence>
<dbReference type="SMART" id="SM00248">
    <property type="entry name" value="ANK"/>
    <property type="match status" value="19"/>
</dbReference>
<sequence length="1682" mass="187275">MFTDFLSANTFLEVDKLSRELDRARILDWLGGGSDVQNHHGEPCPGTGDCFIGSDAFKDWTQRPPSLLWCHGAPGVGKSLLAKIAARSLAGNCVASYFCHFAVLKDMQTAHVILRTILRQVVQQVDAETISGLIKFCPDPEKLQSTRGVGEVLAKACEIQKNVFLILDGPDELREPGEILECLKELTSINSGCRVLVTSRNIPQVRNILDFAQEFEIHAYELDIGAFVGSRFRSCDMWDDAAAVVTFSQEVVQKASGSFLLARLMTDHLLQLTTVGEMRAVLREAPTELRQEYEAVLLRIDSQSVPQRALARRAIGWITHAQRPFTVGELTHALATKAALGGGGSLSDYMVKTDTLLRVCQGLVIISPDDSGGRGTIRMIHASAHEFFRDHLYEDGHCPLDIAGTCLASLCMPHMMTGPCATWTEMTQRLATHPFLAYASQFWGHHIENQLMEQKLHGDIMKLLGSEKLRESSFQCLQLPRDITDEALASLVFDSIPTGQTALHLATYWKLQLTTSFLLEQGTEPSASNSQGWTPLHWACWAGGLGVVKILLQNKADVNAVDAQGWTPLFWPCYFGHVECVNLLLSHGANHCVQTGTGWSALHWAVSRQHVQVAQILLQHHSKQLTHPNTNVRTKLMLRYLPLKEAVRHRDSGDYKRDYKRPRQEQGHISQVQQPLDLAAELGNGDMLSLFASDPQSLFTGYCGTGPLWTELKKRWKSHGFDRSPPVSDPWRTYFKRQPGWRYEWYAYEAKVPQQIRSQSAEWTSDLLLGAIRDARLEPMKILIHCGADVNYDAGQNRNPRYPLHAAAYRRDSEYVRILLESGADPNIYDKRQGSVVTALHLAILNGFTETAAVLIRGGADVNAFATLFIKRSPIASSCYLAAENSTMRLSMQDRWLQVNELTPLMLASTVGKLQWFGRSMSDFNDDEATALSLVRILLDNGADVAQNCAASGRMTALHAAAATGNIDVCAQLIESGADVTAVDEFGRSSIHCLAQHYDHRLESNTNESGAIDKLRMVIELVISKCPDEGSKTRLFAPLNLNGAILELYTPKLHHENKYQTSEFELQCLKIASHDNPPTISLKCRNWALFSLLMEFDEKIPETIDILPLLWAASQHLQDSIVSRLVRAWNDRYEPRKPVFDNRSLTERDSKLSSFPHNFVLTLVKTTIQRPKNGPVLHPLASFRPILLSLVQAGADVNGINHFTPAKVDDNNTRPEALQKELTRSGRDNEKSSYTAIMLLAEQTDSVEMIGDLLDVGADPFSTNSRELDSFLLAAIGGNHLSLQRLLKYALENPPSSTEHWARKLPAIWSAAANVVEVLCHCIEAFGAMNKGNGDGRTLLHHAAGAGNLELVKSIISHSGNPAVEDSVGLVPLQVAVIAGHTNVAKELLPVTIMQAVSQADYIQMLMTRPTTNTDAKSVLEIAVDADNLPMVLFLLKHAYALPPNEKITSSLEQELQTLFIKTIKKGKTDIANLLLAVQPHIVDPDLEDPFGWRPLHHACLNGRTAIASQLLLHGADPNARTTEWKRRYASDLQPQTMAASVPALHMAARELDKVMVKELLAHGADIHAQIELRHELWYRLDKYPRQTALQTAVWSRNPWEGNKQRVHVDRWIEVLQTLVNHGAADVETGPLEIYSGLTFEDVLAFEGREDLWDTLRARFHENEYIEVENWRGPKCCACTDT</sequence>
<dbReference type="PANTHER" id="PTHR24123:SF85">
    <property type="entry name" value="ANKYRIN REPEAT DOMAIN-CONTAINING PROTEIN 55"/>
    <property type="match status" value="1"/>
</dbReference>
<keyword evidence="2 3" id="KW-0040">ANK repeat</keyword>
<evidence type="ECO:0000256" key="4">
    <source>
        <dbReference type="SAM" id="MobiDB-lite"/>
    </source>
</evidence>